<reference evidence="1 2" key="1">
    <citation type="submission" date="2019-10" db="EMBL/GenBank/DDBJ databases">
        <title>New genus of Silvanigrellaceae.</title>
        <authorList>
            <person name="Pitt A."/>
            <person name="Hahn M.W."/>
        </authorList>
    </citation>
    <scope>NUCLEOTIDE SEQUENCE [LARGE SCALE GENOMIC DNA]</scope>
    <source>
        <strain evidence="1 2">33A1-SZDP</strain>
    </source>
</reference>
<organism evidence="1 2">
    <name type="scientific">Fluviispira multicolorata</name>
    <dbReference type="NCBI Taxonomy" id="2654512"/>
    <lineage>
        <taxon>Bacteria</taxon>
        <taxon>Pseudomonadati</taxon>
        <taxon>Bdellovibrionota</taxon>
        <taxon>Oligoflexia</taxon>
        <taxon>Silvanigrellales</taxon>
        <taxon>Silvanigrellaceae</taxon>
        <taxon>Fluviispira</taxon>
    </lineage>
</organism>
<keyword evidence="2" id="KW-1185">Reference proteome</keyword>
<sequence length="139" mass="16073">MQPKLLDKNFIASLGFENIKVLRQVYEWIQIHTELCHLYSLEESFEKKLLLKEKVDESFERGRTLFEGMLPQVVETRKRPSIPLSGVNRFAAPATEVLKSSKSDNVVNKSVSYPFHAEYGTKGNVKRIPMPSRTYIKKK</sequence>
<proteinExistence type="predicted"/>
<evidence type="ECO:0000313" key="2">
    <source>
        <dbReference type="Proteomes" id="UP000442694"/>
    </source>
</evidence>
<protein>
    <submittedName>
        <fullName evidence="1">Uncharacterized protein</fullName>
    </submittedName>
</protein>
<evidence type="ECO:0000313" key="1">
    <source>
        <dbReference type="EMBL" id="KAB8030832.1"/>
    </source>
</evidence>
<name>A0A833N5J8_9BACT</name>
<dbReference type="RefSeq" id="WP_152212759.1">
    <property type="nucleotide sequence ID" value="NZ_WFLN01000006.1"/>
</dbReference>
<accession>A0A833N5J8</accession>
<dbReference type="Proteomes" id="UP000442694">
    <property type="component" value="Unassembled WGS sequence"/>
</dbReference>
<dbReference type="EMBL" id="WFLN01000006">
    <property type="protein sequence ID" value="KAB8030832.1"/>
    <property type="molecule type" value="Genomic_DNA"/>
</dbReference>
<gene>
    <name evidence="1" type="ORF">GCL57_07610</name>
</gene>
<dbReference type="AlphaFoldDB" id="A0A833N5J8"/>
<comment type="caution">
    <text evidence="1">The sequence shown here is derived from an EMBL/GenBank/DDBJ whole genome shotgun (WGS) entry which is preliminary data.</text>
</comment>